<accession>A0A1M5XN57</accession>
<organism evidence="6 7">
    <name type="scientific">Clostridium grantii DSM 8605</name>
    <dbReference type="NCBI Taxonomy" id="1121316"/>
    <lineage>
        <taxon>Bacteria</taxon>
        <taxon>Bacillati</taxon>
        <taxon>Bacillota</taxon>
        <taxon>Clostridia</taxon>
        <taxon>Eubacteriales</taxon>
        <taxon>Clostridiaceae</taxon>
        <taxon>Clostridium</taxon>
    </lineage>
</organism>
<protein>
    <submittedName>
        <fullName evidence="6">DNA-binding transcriptional regulator, LysR family</fullName>
    </submittedName>
</protein>
<dbReference type="AlphaFoldDB" id="A0A1M5XN57"/>
<dbReference type="GO" id="GO:0003677">
    <property type="term" value="F:DNA binding"/>
    <property type="evidence" value="ECO:0007669"/>
    <property type="project" value="UniProtKB-KW"/>
</dbReference>
<dbReference type="PANTHER" id="PTHR30346">
    <property type="entry name" value="TRANSCRIPTIONAL DUAL REGULATOR HCAR-RELATED"/>
    <property type="match status" value="1"/>
</dbReference>
<evidence type="ECO:0000313" key="7">
    <source>
        <dbReference type="Proteomes" id="UP000184447"/>
    </source>
</evidence>
<evidence type="ECO:0000256" key="2">
    <source>
        <dbReference type="ARBA" id="ARBA00023015"/>
    </source>
</evidence>
<dbReference type="GO" id="GO:0003700">
    <property type="term" value="F:DNA-binding transcription factor activity"/>
    <property type="evidence" value="ECO:0007669"/>
    <property type="project" value="InterPro"/>
</dbReference>
<dbReference type="GO" id="GO:0032993">
    <property type="term" value="C:protein-DNA complex"/>
    <property type="evidence" value="ECO:0007669"/>
    <property type="project" value="TreeGrafter"/>
</dbReference>
<dbReference type="SUPFAM" id="SSF46785">
    <property type="entry name" value="Winged helix' DNA-binding domain"/>
    <property type="match status" value="1"/>
</dbReference>
<dbReference type="Pfam" id="PF03466">
    <property type="entry name" value="LysR_substrate"/>
    <property type="match status" value="1"/>
</dbReference>
<dbReference type="PROSITE" id="PS50931">
    <property type="entry name" value="HTH_LYSR"/>
    <property type="match status" value="1"/>
</dbReference>
<sequence length="301" mass="34653">MQMRFIESFLTLYDELNISKASLKLFITQQGLSRQINTLEKELDVVLFKRTKTGVEPTVLCNKLYPHLKEMHTNYTQVLQVLEYNKQKERKLISIAFAYGISHGIHTDFIFHYQKDNPDTKIEIQEWSKKVCIEKLMKNEIDIAFLVNPFDIKALNSHVLVEGYMYCALHKDHPLATADPPINFSLLDGETIITGPEENVLRELFDYYCTLTNIHPNILFSSSYSLDIINSMTKNKGIATVTSAMAAYISNPDIKILRLLTPQPGYIYCCTSKDEKNSKSLCKIVKYIKNYFKSTPVLKID</sequence>
<dbReference type="Gene3D" id="1.10.10.10">
    <property type="entry name" value="Winged helix-like DNA-binding domain superfamily/Winged helix DNA-binding domain"/>
    <property type="match status" value="1"/>
</dbReference>
<gene>
    <name evidence="6" type="ORF">SAMN02745207_03793</name>
</gene>
<dbReference type="SUPFAM" id="SSF53850">
    <property type="entry name" value="Periplasmic binding protein-like II"/>
    <property type="match status" value="1"/>
</dbReference>
<proteinExistence type="inferred from homology"/>
<dbReference type="InterPro" id="IPR036390">
    <property type="entry name" value="WH_DNA-bd_sf"/>
</dbReference>
<dbReference type="InterPro" id="IPR036388">
    <property type="entry name" value="WH-like_DNA-bd_sf"/>
</dbReference>
<dbReference type="InterPro" id="IPR005119">
    <property type="entry name" value="LysR_subst-bd"/>
</dbReference>
<dbReference type="InterPro" id="IPR000847">
    <property type="entry name" value="LysR_HTH_N"/>
</dbReference>
<comment type="similarity">
    <text evidence="1">Belongs to the LysR transcriptional regulatory family.</text>
</comment>
<dbReference type="OrthoDB" id="9803735at2"/>
<dbReference type="Gene3D" id="3.40.190.290">
    <property type="match status" value="1"/>
</dbReference>
<dbReference type="STRING" id="1121316.SAMN02745207_03793"/>
<evidence type="ECO:0000256" key="1">
    <source>
        <dbReference type="ARBA" id="ARBA00009437"/>
    </source>
</evidence>
<evidence type="ECO:0000256" key="3">
    <source>
        <dbReference type="ARBA" id="ARBA00023125"/>
    </source>
</evidence>
<keyword evidence="2" id="KW-0805">Transcription regulation</keyword>
<dbReference type="RefSeq" id="WP_073340625.1">
    <property type="nucleotide sequence ID" value="NZ_FQXM01000032.1"/>
</dbReference>
<evidence type="ECO:0000256" key="4">
    <source>
        <dbReference type="ARBA" id="ARBA00023163"/>
    </source>
</evidence>
<dbReference type="Proteomes" id="UP000184447">
    <property type="component" value="Unassembled WGS sequence"/>
</dbReference>
<keyword evidence="7" id="KW-1185">Reference proteome</keyword>
<dbReference type="EMBL" id="FQXM01000032">
    <property type="protein sequence ID" value="SHI01092.1"/>
    <property type="molecule type" value="Genomic_DNA"/>
</dbReference>
<name>A0A1M5XN57_9CLOT</name>
<keyword evidence="3 6" id="KW-0238">DNA-binding</keyword>
<dbReference type="PRINTS" id="PR00039">
    <property type="entry name" value="HTHLYSR"/>
</dbReference>
<evidence type="ECO:0000259" key="5">
    <source>
        <dbReference type="PROSITE" id="PS50931"/>
    </source>
</evidence>
<dbReference type="PANTHER" id="PTHR30346:SF0">
    <property type="entry name" value="HCA OPERON TRANSCRIPTIONAL ACTIVATOR HCAR"/>
    <property type="match status" value="1"/>
</dbReference>
<keyword evidence="4" id="KW-0804">Transcription</keyword>
<dbReference type="Pfam" id="PF00126">
    <property type="entry name" value="HTH_1"/>
    <property type="match status" value="1"/>
</dbReference>
<evidence type="ECO:0000313" key="6">
    <source>
        <dbReference type="EMBL" id="SHI01092.1"/>
    </source>
</evidence>
<dbReference type="CDD" id="cd05466">
    <property type="entry name" value="PBP2_LTTR_substrate"/>
    <property type="match status" value="1"/>
</dbReference>
<feature type="domain" description="HTH lysR-type" evidence="5">
    <location>
        <begin position="1"/>
        <end position="58"/>
    </location>
</feature>
<reference evidence="6 7" key="1">
    <citation type="submission" date="2016-11" db="EMBL/GenBank/DDBJ databases">
        <authorList>
            <person name="Jaros S."/>
            <person name="Januszkiewicz K."/>
            <person name="Wedrychowicz H."/>
        </authorList>
    </citation>
    <scope>NUCLEOTIDE SEQUENCE [LARGE SCALE GENOMIC DNA]</scope>
    <source>
        <strain evidence="6 7">DSM 8605</strain>
    </source>
</reference>